<keyword evidence="2" id="KW-1185">Reference proteome</keyword>
<organism evidence="1 2">
    <name type="scientific">Moryella indoligenes</name>
    <dbReference type="NCBI Taxonomy" id="371674"/>
    <lineage>
        <taxon>Bacteria</taxon>
        <taxon>Bacillati</taxon>
        <taxon>Bacillota</taxon>
        <taxon>Clostridia</taxon>
        <taxon>Lachnospirales</taxon>
        <taxon>Lachnospiraceae</taxon>
        <taxon>Moryella</taxon>
    </lineage>
</organism>
<comment type="caution">
    <text evidence="1">The sequence shown here is derived from an EMBL/GenBank/DDBJ whole genome shotgun (WGS) entry which is preliminary data.</text>
</comment>
<gene>
    <name evidence="1" type="ORF">J2S20_002297</name>
</gene>
<evidence type="ECO:0000313" key="2">
    <source>
        <dbReference type="Proteomes" id="UP001241537"/>
    </source>
</evidence>
<dbReference type="EMBL" id="JAUSTO010000024">
    <property type="protein sequence ID" value="MDQ0153576.1"/>
    <property type="molecule type" value="Genomic_DNA"/>
</dbReference>
<sequence length="104" mass="12219">MKAYINEMKKKITPYVHRALLGREYVNEQDLPAVRTLLCSFSNVKMRIEKTRQDDGHLDCVISVDAFLGGGTLRYEIRDNGRSKKYYDPLAWIDEIEKWDALFF</sequence>
<protein>
    <submittedName>
        <fullName evidence="1">Uncharacterized protein</fullName>
    </submittedName>
</protein>
<name>A0AAE3VC56_9FIRM</name>
<dbReference type="AlphaFoldDB" id="A0AAE3VC56"/>
<proteinExistence type="predicted"/>
<accession>A0AAE3VC56</accession>
<evidence type="ECO:0000313" key="1">
    <source>
        <dbReference type="EMBL" id="MDQ0153576.1"/>
    </source>
</evidence>
<reference evidence="1" key="1">
    <citation type="submission" date="2023-07" db="EMBL/GenBank/DDBJ databases">
        <title>Genomic Encyclopedia of Type Strains, Phase IV (KMG-IV): sequencing the most valuable type-strain genomes for metagenomic binning, comparative biology and taxonomic classification.</title>
        <authorList>
            <person name="Goeker M."/>
        </authorList>
    </citation>
    <scope>NUCLEOTIDE SEQUENCE</scope>
    <source>
        <strain evidence="1">DSM 19659</strain>
    </source>
</reference>
<dbReference type="Proteomes" id="UP001241537">
    <property type="component" value="Unassembled WGS sequence"/>
</dbReference>